<keyword evidence="5" id="KW-1185">Reference proteome</keyword>
<protein>
    <submittedName>
        <fullName evidence="6">Protein PROCA1</fullName>
    </submittedName>
</protein>
<dbReference type="AlphaFoldDB" id="A0A9F5IMS6"/>
<feature type="compositionally biased region" description="Polar residues" evidence="3">
    <location>
        <begin position="130"/>
        <end position="141"/>
    </location>
</feature>
<evidence type="ECO:0000259" key="4">
    <source>
        <dbReference type="Pfam" id="PF05826"/>
    </source>
</evidence>
<dbReference type="PANTHER" id="PTHR12253">
    <property type="entry name" value="RH14732P"/>
    <property type="match status" value="1"/>
</dbReference>
<dbReference type="OrthoDB" id="6075074at2759"/>
<dbReference type="Pfam" id="PF05826">
    <property type="entry name" value="Phospholip_A2_2"/>
    <property type="match status" value="1"/>
</dbReference>
<gene>
    <name evidence="6" type="primary">PROCA1</name>
</gene>
<keyword evidence="2" id="KW-0964">Secreted</keyword>
<dbReference type="Proteomes" id="UP000695026">
    <property type="component" value="Unplaced"/>
</dbReference>
<name>A0A9F5IMS6_PYTBI</name>
<evidence type="ECO:0000256" key="2">
    <source>
        <dbReference type="ARBA" id="ARBA00022525"/>
    </source>
</evidence>
<feature type="compositionally biased region" description="Low complexity" evidence="3">
    <location>
        <begin position="205"/>
        <end position="218"/>
    </location>
</feature>
<reference evidence="6" key="1">
    <citation type="submission" date="2025-08" db="UniProtKB">
        <authorList>
            <consortium name="RefSeq"/>
        </authorList>
    </citation>
    <scope>IDENTIFICATION</scope>
    <source>
        <tissue evidence="6">Liver</tissue>
    </source>
</reference>
<dbReference type="InterPro" id="IPR036444">
    <property type="entry name" value="PLipase_A2_dom_sf"/>
</dbReference>
<dbReference type="KEGG" id="pbi:103057841"/>
<accession>A0A9F5IMS6</accession>
<evidence type="ECO:0000313" key="5">
    <source>
        <dbReference type="Proteomes" id="UP000695026"/>
    </source>
</evidence>
<evidence type="ECO:0000256" key="1">
    <source>
        <dbReference type="ARBA" id="ARBA00004613"/>
    </source>
</evidence>
<dbReference type="InterPro" id="IPR033113">
    <property type="entry name" value="PLA2_histidine"/>
</dbReference>
<feature type="domain" description="Phospholipase A2-like central" evidence="4">
    <location>
        <begin position="9"/>
        <end position="83"/>
    </location>
</feature>
<feature type="region of interest" description="Disordered" evidence="3">
    <location>
        <begin position="127"/>
        <end position="330"/>
    </location>
</feature>
<dbReference type="SUPFAM" id="SSF48619">
    <property type="entry name" value="Phospholipase A2, PLA2"/>
    <property type="match status" value="1"/>
</dbReference>
<dbReference type="CTD" id="147011"/>
<sequence length="330" mass="36147">MGSCCPPAGEHQETDKCCREHDHCQHLIYPFTYKYGHHNLRWHTISHCDCDRRLKDCLSAVNTAASRVVGQAFFNIIQVPCFEFVYKEVCVESYLYVWCKNHSTMAVAVLRDPVMFDYGGELIDVPATRRQPSPAASTAVSPKSRFQPAGSSASPPPRKPGQTAKRRPTLGPRARPSSVAPKPRKGKGKERPGRKGKGAKKKQKGAWAKAGAPAAPLRPTREGATVSLKQLAVQELGKGDTQAPGRHPEVGQGDSFNAILSDEPGRGGTDLGAGAPPESTQTTTPGPSGRRRRRRKRKRRKKLQKEEETLPRHQQPSVPSRDLEEEAGAA</sequence>
<evidence type="ECO:0000256" key="3">
    <source>
        <dbReference type="SAM" id="MobiDB-lite"/>
    </source>
</evidence>
<dbReference type="GO" id="GO:0006644">
    <property type="term" value="P:phospholipid metabolic process"/>
    <property type="evidence" value="ECO:0007669"/>
    <property type="project" value="InterPro"/>
</dbReference>
<dbReference type="GO" id="GO:0005576">
    <property type="term" value="C:extracellular region"/>
    <property type="evidence" value="ECO:0007669"/>
    <property type="project" value="UniProtKB-SubCell"/>
</dbReference>
<organism evidence="5 6">
    <name type="scientific">Python bivittatus</name>
    <name type="common">Burmese python</name>
    <name type="synonym">Python molurus bivittatus</name>
    <dbReference type="NCBI Taxonomy" id="176946"/>
    <lineage>
        <taxon>Eukaryota</taxon>
        <taxon>Metazoa</taxon>
        <taxon>Chordata</taxon>
        <taxon>Craniata</taxon>
        <taxon>Vertebrata</taxon>
        <taxon>Euteleostomi</taxon>
        <taxon>Lepidosauria</taxon>
        <taxon>Squamata</taxon>
        <taxon>Bifurcata</taxon>
        <taxon>Unidentata</taxon>
        <taxon>Episquamata</taxon>
        <taxon>Toxicofera</taxon>
        <taxon>Serpentes</taxon>
        <taxon>Henophidia</taxon>
        <taxon>Pythonidae</taxon>
        <taxon>Python</taxon>
    </lineage>
</organism>
<comment type="subcellular location">
    <subcellularLocation>
        <location evidence="1">Secreted</location>
    </subcellularLocation>
</comment>
<feature type="compositionally biased region" description="Basic residues" evidence="3">
    <location>
        <begin position="182"/>
        <end position="204"/>
    </location>
</feature>
<evidence type="ECO:0000313" key="6">
    <source>
        <dbReference type="RefSeq" id="XP_025027864.1"/>
    </source>
</evidence>
<dbReference type="GO" id="GO:0004623">
    <property type="term" value="F:phospholipase A2 activity"/>
    <property type="evidence" value="ECO:0007669"/>
    <property type="project" value="InterPro"/>
</dbReference>
<dbReference type="InterPro" id="IPR016090">
    <property type="entry name" value="PLA2-like_dom"/>
</dbReference>
<dbReference type="RefSeq" id="XP_025027864.1">
    <property type="nucleotide sequence ID" value="XM_025172096.1"/>
</dbReference>
<dbReference type="GO" id="GO:0050482">
    <property type="term" value="P:arachidonate secretion"/>
    <property type="evidence" value="ECO:0007669"/>
    <property type="project" value="InterPro"/>
</dbReference>
<dbReference type="PROSITE" id="PS00118">
    <property type="entry name" value="PA2_HIS"/>
    <property type="match status" value="1"/>
</dbReference>
<dbReference type="OMA" id="IHPFSDC"/>
<feature type="compositionally biased region" description="Basic residues" evidence="3">
    <location>
        <begin position="289"/>
        <end position="303"/>
    </location>
</feature>
<proteinExistence type="predicted"/>
<dbReference type="Gene3D" id="1.20.90.10">
    <property type="entry name" value="Phospholipase A2 domain"/>
    <property type="match status" value="1"/>
</dbReference>
<dbReference type="GeneID" id="103057841"/>